<dbReference type="GO" id="GO:0071555">
    <property type="term" value="P:cell wall organization"/>
    <property type="evidence" value="ECO:0007669"/>
    <property type="project" value="UniProtKB-KW"/>
</dbReference>
<feature type="active site" description="Proton acceptor" evidence="7">
    <location>
        <position position="112"/>
    </location>
</feature>
<dbReference type="InterPro" id="IPR012338">
    <property type="entry name" value="Beta-lactam/transpept-like"/>
</dbReference>
<name>A0A1F7I7B7_9BACT</name>
<sequence>MPKSKPRKSKNASVLTWFQLRTFLLFLFFTLLFLFYSGDSYYVHFFSYQRSLFADENIPEGSFEVSRIPYVINPAILPEVSAQGVYIVDLASATPILRHNYERKLMPASTTKVITALASYDVFKLDDVLEVKRLIEIGQTAELIVGEKLTYESLLYALLVHSGNDAAYAIADNYPGGYDNFITAMNGKAQQLKMDSSYFKNPAGLDFSGQYTTPFDLSLAGRALLQNKELAKIVSTKSITVSDVDFRYFHPLYNINQLLGVIPGIGGLKTGKTDEAGENLITFYKKNGNQYLIVLMKSNDRFKDTEHIVSWIDTNISHLEP</sequence>
<accession>A0A1F7I7B7</accession>
<dbReference type="PANTHER" id="PTHR21581:SF6">
    <property type="entry name" value="TRAFFICKING PROTEIN PARTICLE COMPLEX SUBUNIT 12"/>
    <property type="match status" value="1"/>
</dbReference>
<feature type="binding site" evidence="8">
    <location>
        <position position="269"/>
    </location>
    <ligand>
        <name>substrate</name>
    </ligand>
</feature>
<keyword evidence="3" id="KW-0378">Hydrolase</keyword>
<evidence type="ECO:0000256" key="2">
    <source>
        <dbReference type="ARBA" id="ARBA00022729"/>
    </source>
</evidence>
<evidence type="ECO:0000256" key="4">
    <source>
        <dbReference type="ARBA" id="ARBA00022960"/>
    </source>
</evidence>
<comment type="similarity">
    <text evidence="1 9">Belongs to the peptidase S11 family.</text>
</comment>
<feature type="active site" evidence="7">
    <location>
        <position position="162"/>
    </location>
</feature>
<organism evidence="11 12">
    <name type="scientific">Candidatus Roizmanbacteria bacterium RIFCSPHIGHO2_12_FULL_44_10</name>
    <dbReference type="NCBI Taxonomy" id="1802054"/>
    <lineage>
        <taxon>Bacteria</taxon>
        <taxon>Candidatus Roizmaniibacteriota</taxon>
    </lineage>
</organism>
<evidence type="ECO:0000313" key="12">
    <source>
        <dbReference type="Proteomes" id="UP000179024"/>
    </source>
</evidence>
<evidence type="ECO:0000256" key="5">
    <source>
        <dbReference type="ARBA" id="ARBA00022984"/>
    </source>
</evidence>
<proteinExistence type="inferred from homology"/>
<dbReference type="InterPro" id="IPR018044">
    <property type="entry name" value="Peptidase_S11"/>
</dbReference>
<comment type="caution">
    <text evidence="11">The sequence shown here is derived from an EMBL/GenBank/DDBJ whole genome shotgun (WGS) entry which is preliminary data.</text>
</comment>
<reference evidence="11 12" key="1">
    <citation type="journal article" date="2016" name="Nat. Commun.">
        <title>Thousands of microbial genomes shed light on interconnected biogeochemical processes in an aquifer system.</title>
        <authorList>
            <person name="Anantharaman K."/>
            <person name="Brown C.T."/>
            <person name="Hug L.A."/>
            <person name="Sharon I."/>
            <person name="Castelle C.J."/>
            <person name="Probst A.J."/>
            <person name="Thomas B.C."/>
            <person name="Singh A."/>
            <person name="Wilkins M.J."/>
            <person name="Karaoz U."/>
            <person name="Brodie E.L."/>
            <person name="Williams K.H."/>
            <person name="Hubbard S.S."/>
            <person name="Banfield J.F."/>
        </authorList>
    </citation>
    <scope>NUCLEOTIDE SEQUENCE [LARGE SCALE GENOMIC DNA]</scope>
</reference>
<evidence type="ECO:0000256" key="1">
    <source>
        <dbReference type="ARBA" id="ARBA00007164"/>
    </source>
</evidence>
<keyword evidence="4" id="KW-0133">Cell shape</keyword>
<dbReference type="Pfam" id="PF00768">
    <property type="entry name" value="Peptidase_S11"/>
    <property type="match status" value="1"/>
</dbReference>
<protein>
    <recommendedName>
        <fullName evidence="10">Peptidase S11 D-alanyl-D-alanine carboxypeptidase A N-terminal domain-containing protein</fullName>
    </recommendedName>
</protein>
<dbReference type="Proteomes" id="UP000179024">
    <property type="component" value="Unassembled WGS sequence"/>
</dbReference>
<dbReference type="InterPro" id="IPR001967">
    <property type="entry name" value="Peptidase_S11_N"/>
</dbReference>
<dbReference type="Gene3D" id="3.40.710.10">
    <property type="entry name" value="DD-peptidase/beta-lactamase superfamily"/>
    <property type="match status" value="1"/>
</dbReference>
<dbReference type="GO" id="GO:0006508">
    <property type="term" value="P:proteolysis"/>
    <property type="evidence" value="ECO:0007669"/>
    <property type="project" value="InterPro"/>
</dbReference>
<keyword evidence="2" id="KW-0732">Signal</keyword>
<evidence type="ECO:0000256" key="3">
    <source>
        <dbReference type="ARBA" id="ARBA00022801"/>
    </source>
</evidence>
<dbReference type="GO" id="GO:0009252">
    <property type="term" value="P:peptidoglycan biosynthetic process"/>
    <property type="evidence" value="ECO:0007669"/>
    <property type="project" value="UniProtKB-KW"/>
</dbReference>
<dbReference type="EMBL" id="MGAE01000022">
    <property type="protein sequence ID" value="OGK39267.1"/>
    <property type="molecule type" value="Genomic_DNA"/>
</dbReference>
<evidence type="ECO:0000256" key="7">
    <source>
        <dbReference type="PIRSR" id="PIRSR618044-1"/>
    </source>
</evidence>
<dbReference type="AlphaFoldDB" id="A0A1F7I7B7"/>
<keyword evidence="5" id="KW-0573">Peptidoglycan synthesis</keyword>
<evidence type="ECO:0000259" key="10">
    <source>
        <dbReference type="Pfam" id="PF00768"/>
    </source>
</evidence>
<dbReference type="GO" id="GO:0009002">
    <property type="term" value="F:serine-type D-Ala-D-Ala carboxypeptidase activity"/>
    <property type="evidence" value="ECO:0007669"/>
    <property type="project" value="InterPro"/>
</dbReference>
<evidence type="ECO:0000256" key="8">
    <source>
        <dbReference type="PIRSR" id="PIRSR618044-2"/>
    </source>
</evidence>
<keyword evidence="6" id="KW-0961">Cell wall biogenesis/degradation</keyword>
<feature type="domain" description="Peptidase S11 D-alanyl-D-alanine carboxypeptidase A N-terminal" evidence="10">
    <location>
        <begin position="78"/>
        <end position="297"/>
    </location>
</feature>
<evidence type="ECO:0000256" key="6">
    <source>
        <dbReference type="ARBA" id="ARBA00023316"/>
    </source>
</evidence>
<dbReference type="GO" id="GO:0008360">
    <property type="term" value="P:regulation of cell shape"/>
    <property type="evidence" value="ECO:0007669"/>
    <property type="project" value="UniProtKB-KW"/>
</dbReference>
<feature type="active site" description="Acyl-ester intermediate" evidence="7">
    <location>
        <position position="109"/>
    </location>
</feature>
<dbReference type="PRINTS" id="PR00725">
    <property type="entry name" value="DADACBPTASE1"/>
</dbReference>
<gene>
    <name evidence="11" type="ORF">A3F34_01345</name>
</gene>
<evidence type="ECO:0000256" key="9">
    <source>
        <dbReference type="RuleBase" id="RU004016"/>
    </source>
</evidence>
<dbReference type="PANTHER" id="PTHR21581">
    <property type="entry name" value="D-ALANYL-D-ALANINE CARBOXYPEPTIDASE"/>
    <property type="match status" value="1"/>
</dbReference>
<evidence type="ECO:0000313" key="11">
    <source>
        <dbReference type="EMBL" id="OGK39267.1"/>
    </source>
</evidence>
<dbReference type="SUPFAM" id="SSF56601">
    <property type="entry name" value="beta-lactamase/transpeptidase-like"/>
    <property type="match status" value="1"/>
</dbReference>